<dbReference type="AlphaFoldDB" id="A0A5N6PM40"/>
<comment type="caution">
    <text evidence="1">The sequence shown here is derived from an EMBL/GenBank/DDBJ whole genome shotgun (WGS) entry which is preliminary data.</text>
</comment>
<dbReference type="PANTHER" id="PTHR36811">
    <property type="entry name" value="OS08G0444440 PROTEIN"/>
    <property type="match status" value="1"/>
</dbReference>
<keyword evidence="2" id="KW-1185">Reference proteome</keyword>
<dbReference type="PANTHER" id="PTHR36811:SF2">
    <property type="entry name" value="OS08G0444440 PROTEIN"/>
    <property type="match status" value="1"/>
</dbReference>
<proteinExistence type="predicted"/>
<organism evidence="1 2">
    <name type="scientific">Mikania micrantha</name>
    <name type="common">bitter vine</name>
    <dbReference type="NCBI Taxonomy" id="192012"/>
    <lineage>
        <taxon>Eukaryota</taxon>
        <taxon>Viridiplantae</taxon>
        <taxon>Streptophyta</taxon>
        <taxon>Embryophyta</taxon>
        <taxon>Tracheophyta</taxon>
        <taxon>Spermatophyta</taxon>
        <taxon>Magnoliopsida</taxon>
        <taxon>eudicotyledons</taxon>
        <taxon>Gunneridae</taxon>
        <taxon>Pentapetalae</taxon>
        <taxon>asterids</taxon>
        <taxon>campanulids</taxon>
        <taxon>Asterales</taxon>
        <taxon>Asteraceae</taxon>
        <taxon>Asteroideae</taxon>
        <taxon>Heliantheae alliance</taxon>
        <taxon>Eupatorieae</taxon>
        <taxon>Mikania</taxon>
    </lineage>
</organism>
<evidence type="ECO:0000313" key="2">
    <source>
        <dbReference type="Proteomes" id="UP000326396"/>
    </source>
</evidence>
<name>A0A5N6PM40_9ASTR</name>
<dbReference type="Proteomes" id="UP000326396">
    <property type="component" value="Linkage Group LG11"/>
</dbReference>
<accession>A0A5N6PM40</accession>
<dbReference type="EMBL" id="SZYD01000003">
    <property type="protein sequence ID" value="KAD6794953.1"/>
    <property type="molecule type" value="Genomic_DNA"/>
</dbReference>
<reference evidence="1 2" key="1">
    <citation type="submission" date="2019-05" db="EMBL/GenBank/DDBJ databases">
        <title>Mikania micrantha, genome provides insights into the molecular mechanism of rapid growth.</title>
        <authorList>
            <person name="Liu B."/>
        </authorList>
    </citation>
    <scope>NUCLEOTIDE SEQUENCE [LARGE SCALE GENOMIC DNA]</scope>
    <source>
        <strain evidence="1">NLD-2019</strain>
        <tissue evidence="1">Leaf</tissue>
    </source>
</reference>
<protein>
    <submittedName>
        <fullName evidence="1">Uncharacterized protein</fullName>
    </submittedName>
</protein>
<evidence type="ECO:0000313" key="1">
    <source>
        <dbReference type="EMBL" id="KAD6794953.1"/>
    </source>
</evidence>
<gene>
    <name evidence="1" type="ORF">E3N88_05849</name>
</gene>
<sequence length="164" mass="18637">MEKHVIASSTPLGISNKNPKKRTVLRKNKKHATKDLIFNKVVSYLISDSYMYNPLVSRQPTFDFTPPSQIFASTGIQEDVALPIKGRNKKLFEKVIHFLEADCYFYSPLITDEQVCSKKRAAVKNSGGQMQTRTVKEYEDLGWQLGANHRKSAVSRGPVKHMIH</sequence>
<dbReference type="OrthoDB" id="1080856at2759"/>